<evidence type="ECO:0000313" key="2">
    <source>
        <dbReference type="Proteomes" id="UP000324101"/>
    </source>
</evidence>
<sequence>MSMLLIRGSFRVNGGARPDGDTIPFIPDDVADWKLVPGCTGVLPKADGRASVRLEGIDALETHYTNGSYGPERHQPLAYAHEAADALLTWLRFTSIQRHDDETVTTTPDRVPGYILTSGTDMFGRCVALVGRGTPPAYSGYRIEVDKEKLERTANHHLLSIGLAYPTFYGGLPTDLRDALRAAALAAKESTPPTGLWAKDVTVEGAEIDGISSITHDETGVVILPKLFRRLKDYFDFDPANRSLTGFPAFLAGAGDRFRILPGDEVLTGLHRVVEITDDQILRMTHPSEDLLFVEG</sequence>
<dbReference type="EMBL" id="CP029189">
    <property type="protein sequence ID" value="QES58599.1"/>
    <property type="molecule type" value="Genomic_DNA"/>
</dbReference>
<name>A0A5P2E131_STRVZ</name>
<organism evidence="1 2">
    <name type="scientific">Streptomyces venezuelae</name>
    <dbReference type="NCBI Taxonomy" id="54571"/>
    <lineage>
        <taxon>Bacteria</taxon>
        <taxon>Bacillati</taxon>
        <taxon>Actinomycetota</taxon>
        <taxon>Actinomycetes</taxon>
        <taxon>Kitasatosporales</taxon>
        <taxon>Streptomycetaceae</taxon>
        <taxon>Streptomyces</taxon>
    </lineage>
</organism>
<dbReference type="Proteomes" id="UP000324101">
    <property type="component" value="Chromosome"/>
</dbReference>
<accession>A0A5P2E131</accession>
<dbReference type="InterPro" id="IPR035437">
    <property type="entry name" value="SNase_OB-fold_sf"/>
</dbReference>
<dbReference type="OrthoDB" id="7065322at2"/>
<reference evidence="1 2" key="1">
    <citation type="submission" date="2018-05" db="EMBL/GenBank/DDBJ databases">
        <title>Streptomyces venezuelae.</title>
        <authorList>
            <person name="Kim W."/>
            <person name="Lee N."/>
            <person name="Cho B.-K."/>
        </authorList>
    </citation>
    <scope>NUCLEOTIDE SEQUENCE [LARGE SCALE GENOMIC DNA]</scope>
    <source>
        <strain evidence="1 2">ATCC 21018</strain>
    </source>
</reference>
<proteinExistence type="predicted"/>
<dbReference type="AlphaFoldDB" id="A0A5P2E131"/>
<protein>
    <submittedName>
        <fullName evidence="1">Nuclease</fullName>
    </submittedName>
</protein>
<gene>
    <name evidence="1" type="ORF">DEJ51_00505</name>
</gene>
<dbReference type="SUPFAM" id="SSF50199">
    <property type="entry name" value="Staphylococcal nuclease"/>
    <property type="match status" value="1"/>
</dbReference>
<dbReference type="Gene3D" id="2.40.50.90">
    <property type="match status" value="1"/>
</dbReference>
<evidence type="ECO:0000313" key="1">
    <source>
        <dbReference type="EMBL" id="QES58599.1"/>
    </source>
</evidence>